<evidence type="ECO:0000259" key="4">
    <source>
        <dbReference type="Pfam" id="PF07992"/>
    </source>
</evidence>
<dbReference type="EMBL" id="BAAAPM010000003">
    <property type="protein sequence ID" value="GAA1723919.1"/>
    <property type="molecule type" value="Genomic_DNA"/>
</dbReference>
<comment type="catalytic activity">
    <reaction evidence="3">
        <text>[thioredoxin]-dithiol + NADP(+) = [thioredoxin]-disulfide + NADPH + H(+)</text>
        <dbReference type="Rhea" id="RHEA:20345"/>
        <dbReference type="Rhea" id="RHEA-COMP:10698"/>
        <dbReference type="Rhea" id="RHEA-COMP:10700"/>
        <dbReference type="ChEBI" id="CHEBI:15378"/>
        <dbReference type="ChEBI" id="CHEBI:29950"/>
        <dbReference type="ChEBI" id="CHEBI:50058"/>
        <dbReference type="ChEBI" id="CHEBI:57783"/>
        <dbReference type="ChEBI" id="CHEBI:58349"/>
        <dbReference type="EC" id="1.8.1.9"/>
    </reaction>
</comment>
<name>A0ABN2JE43_9MICO</name>
<dbReference type="Pfam" id="PF07992">
    <property type="entry name" value="Pyr_redox_2"/>
    <property type="match status" value="1"/>
</dbReference>
<keyword evidence="1" id="KW-0285">Flavoprotein</keyword>
<reference evidence="5 6" key="1">
    <citation type="journal article" date="2019" name="Int. J. Syst. Evol. Microbiol.">
        <title>The Global Catalogue of Microorganisms (GCM) 10K type strain sequencing project: providing services to taxonomists for standard genome sequencing and annotation.</title>
        <authorList>
            <consortium name="The Broad Institute Genomics Platform"/>
            <consortium name="The Broad Institute Genome Sequencing Center for Infectious Disease"/>
            <person name="Wu L."/>
            <person name="Ma J."/>
        </authorList>
    </citation>
    <scope>NUCLEOTIDE SEQUENCE [LARGE SCALE GENOMIC DNA]</scope>
    <source>
        <strain evidence="5 6">JCM 15589</strain>
    </source>
</reference>
<keyword evidence="2" id="KW-0560">Oxidoreductase</keyword>
<dbReference type="PRINTS" id="PR00368">
    <property type="entry name" value="FADPNR"/>
</dbReference>
<dbReference type="Proteomes" id="UP001501138">
    <property type="component" value="Unassembled WGS sequence"/>
</dbReference>
<dbReference type="PANTHER" id="PTHR48105">
    <property type="entry name" value="THIOREDOXIN REDUCTASE 1-RELATED-RELATED"/>
    <property type="match status" value="1"/>
</dbReference>
<evidence type="ECO:0000256" key="1">
    <source>
        <dbReference type="ARBA" id="ARBA00022630"/>
    </source>
</evidence>
<proteinExistence type="predicted"/>
<evidence type="ECO:0000313" key="5">
    <source>
        <dbReference type="EMBL" id="GAA1723919.1"/>
    </source>
</evidence>
<evidence type="ECO:0000256" key="2">
    <source>
        <dbReference type="ARBA" id="ARBA00023002"/>
    </source>
</evidence>
<evidence type="ECO:0000256" key="3">
    <source>
        <dbReference type="ARBA" id="ARBA00048132"/>
    </source>
</evidence>
<comment type="caution">
    <text evidence="5">The sequence shown here is derived from an EMBL/GenBank/DDBJ whole genome shotgun (WGS) entry which is preliminary data.</text>
</comment>
<gene>
    <name evidence="5" type="ORF">GCM10009809_19650</name>
</gene>
<evidence type="ECO:0000313" key="6">
    <source>
        <dbReference type="Proteomes" id="UP001501138"/>
    </source>
</evidence>
<dbReference type="InterPro" id="IPR050097">
    <property type="entry name" value="Ferredoxin-NADP_redctase_2"/>
</dbReference>
<dbReference type="Gene3D" id="3.50.50.60">
    <property type="entry name" value="FAD/NAD(P)-binding domain"/>
    <property type="match status" value="2"/>
</dbReference>
<dbReference type="PRINTS" id="PR00469">
    <property type="entry name" value="PNDRDTASEII"/>
</dbReference>
<protein>
    <submittedName>
        <fullName evidence="5">FAD-dependent oxidoreductase</fullName>
    </submittedName>
</protein>
<sequence length="577" mass="60624">MRAYPGRMPDRPDDRPVILLVAAAHADAVEREFRARYDRDYRIEPVTTARAALDVARDLVAARTPIAMVAAERRLPDGGAVELLHQVPAVVSTARRVALVAGDEYADALDEMRAALLRRDFDTFVGIPRGARDEEFHTALTELLSEWGWSVARPTVTATDVVAHPGDRGAAAVRDLLDRLGIPNRTLDPGADEARAVLESAGPGAALPVVRAFNGRVLAGATPSAVAEAMYGGFDSIPDGEIADVVIVGAGPAGLAAAVYAASEGLSTVVLERDAIGGQAGSSSMIRNYLGFPRGISGMRLAQRSRVQAGRFGARFYTGRPATAIEPGPAHEPEHHHVHVDGAQMCARTVVLATGVTYRRLDVPGLDDLVGAGVHYGAATSMAREMADRDVYVVGGGNSAGQAAVHLAKFAGSVTMLVRRESLAETMSDYLVREIAATPTITVRTGTAVADGGGDGRLQWLVLREVGTGELTKAHADGLFCLLGAEPDCGWLPGGLALDGDGFVLTGRDVPRDAWTGGRPPASLETTLRGVFAVGDVRAGSMKRVASASGEGASVLPLVHAHLAWLREQEYREGGPS</sequence>
<keyword evidence="6" id="KW-1185">Reference proteome</keyword>
<dbReference type="SUPFAM" id="SSF51905">
    <property type="entry name" value="FAD/NAD(P)-binding domain"/>
    <property type="match status" value="1"/>
</dbReference>
<accession>A0ABN2JE43</accession>
<dbReference type="InterPro" id="IPR023753">
    <property type="entry name" value="FAD/NAD-binding_dom"/>
</dbReference>
<dbReference type="InterPro" id="IPR036188">
    <property type="entry name" value="FAD/NAD-bd_sf"/>
</dbReference>
<feature type="domain" description="FAD/NAD(P)-binding" evidence="4">
    <location>
        <begin position="244"/>
        <end position="552"/>
    </location>
</feature>
<organism evidence="5 6">
    <name type="scientific">Isoptericola hypogeus</name>
    <dbReference type="NCBI Taxonomy" id="300179"/>
    <lineage>
        <taxon>Bacteria</taxon>
        <taxon>Bacillati</taxon>
        <taxon>Actinomycetota</taxon>
        <taxon>Actinomycetes</taxon>
        <taxon>Micrococcales</taxon>
        <taxon>Promicromonosporaceae</taxon>
        <taxon>Isoptericola</taxon>
    </lineage>
</organism>